<dbReference type="AlphaFoldDB" id="A0A9R1WPU7"/>
<evidence type="ECO:0000256" key="1">
    <source>
        <dbReference type="SAM" id="MobiDB-lite"/>
    </source>
</evidence>
<organism evidence="2 3">
    <name type="scientific">Lactuca sativa</name>
    <name type="common">Garden lettuce</name>
    <dbReference type="NCBI Taxonomy" id="4236"/>
    <lineage>
        <taxon>Eukaryota</taxon>
        <taxon>Viridiplantae</taxon>
        <taxon>Streptophyta</taxon>
        <taxon>Embryophyta</taxon>
        <taxon>Tracheophyta</taxon>
        <taxon>Spermatophyta</taxon>
        <taxon>Magnoliopsida</taxon>
        <taxon>eudicotyledons</taxon>
        <taxon>Gunneridae</taxon>
        <taxon>Pentapetalae</taxon>
        <taxon>asterids</taxon>
        <taxon>campanulids</taxon>
        <taxon>Asterales</taxon>
        <taxon>Asteraceae</taxon>
        <taxon>Cichorioideae</taxon>
        <taxon>Cichorieae</taxon>
        <taxon>Lactucinae</taxon>
        <taxon>Lactuca</taxon>
    </lineage>
</organism>
<dbReference type="PANTHER" id="PTHR31973:SF189">
    <property type="entry name" value="TRANSPOSASE, MUDR, PLANT, MULE TRANSPOSASE DOMAIN PROTEIN-RELATED"/>
    <property type="match status" value="1"/>
</dbReference>
<accession>A0A9R1WPU7</accession>
<feature type="region of interest" description="Disordered" evidence="1">
    <location>
        <begin position="352"/>
        <end position="380"/>
    </location>
</feature>
<feature type="region of interest" description="Disordered" evidence="1">
    <location>
        <begin position="313"/>
        <end position="336"/>
    </location>
</feature>
<sequence>MLHNCARVFKFGSIVTYKWIANHFMNQILQKPKMCIRKLNAKVSKKFNLIASVGLGRNARKYAFQEIKGSLKEHYAKTWSYGEEIKRTNPGSTVKMDVDVMPDGTTYFYKFYVCFKGLKDGWIEGCRRVIGLDGCFLKGICRGQLLSAIGRDANNHIYHIAWAVWFIDLLIEDLGMGVGDGLTLLSYQHKAMKERVPAAEHRQCARHICAKFMKRLIGLEMHMKMKIKGQSWDLTICPSIRLNFSKLKDLQSFQKLYHLVINSMKSDLGMMHMLWTLVAGHVPVEVQNKQVTLVCMGMLPLQASTGMIRLLRRPSTKRKRDQIERENKGKKHSVTNRGSVMKCNICRESGHNITTCPQKPIEESSNASSKRKKPKKTSKVKVSLANEVDIESDSEVEMEPESEVESFDVEFEDDVQANVQPKVQAQVHPEAQAEVQPEVQVQVEDDNQITVQDQMEVLAFQVVVGQRARKPS</sequence>
<evidence type="ECO:0000313" key="3">
    <source>
        <dbReference type="Proteomes" id="UP000235145"/>
    </source>
</evidence>
<feature type="compositionally biased region" description="Basic residues" evidence="1">
    <location>
        <begin position="369"/>
        <end position="379"/>
    </location>
</feature>
<gene>
    <name evidence="2" type="ORF">LSAT_V11C900458210</name>
</gene>
<dbReference type="PANTHER" id="PTHR31973">
    <property type="entry name" value="POLYPROTEIN, PUTATIVE-RELATED"/>
    <property type="match status" value="1"/>
</dbReference>
<proteinExistence type="predicted"/>
<evidence type="ECO:0000313" key="2">
    <source>
        <dbReference type="EMBL" id="KAJ0185151.1"/>
    </source>
</evidence>
<protein>
    <recommendedName>
        <fullName evidence="4">MULE transposase domain-containing protein</fullName>
    </recommendedName>
</protein>
<keyword evidence="3" id="KW-1185">Reference proteome</keyword>
<name>A0A9R1WPU7_LACSA</name>
<dbReference type="EMBL" id="NBSK02000009">
    <property type="protein sequence ID" value="KAJ0185151.1"/>
    <property type="molecule type" value="Genomic_DNA"/>
</dbReference>
<reference evidence="2 3" key="1">
    <citation type="journal article" date="2017" name="Nat. Commun.">
        <title>Genome assembly with in vitro proximity ligation data and whole-genome triplication in lettuce.</title>
        <authorList>
            <person name="Reyes-Chin-Wo S."/>
            <person name="Wang Z."/>
            <person name="Yang X."/>
            <person name="Kozik A."/>
            <person name="Arikit S."/>
            <person name="Song C."/>
            <person name="Xia L."/>
            <person name="Froenicke L."/>
            <person name="Lavelle D.O."/>
            <person name="Truco M.J."/>
            <person name="Xia R."/>
            <person name="Zhu S."/>
            <person name="Xu C."/>
            <person name="Xu H."/>
            <person name="Xu X."/>
            <person name="Cox K."/>
            <person name="Korf I."/>
            <person name="Meyers B.C."/>
            <person name="Michelmore R.W."/>
        </authorList>
    </citation>
    <scope>NUCLEOTIDE SEQUENCE [LARGE SCALE GENOMIC DNA]</scope>
    <source>
        <strain evidence="3">cv. Salinas</strain>
        <tissue evidence="2">Seedlings</tissue>
    </source>
</reference>
<dbReference type="Proteomes" id="UP000235145">
    <property type="component" value="Unassembled WGS sequence"/>
</dbReference>
<comment type="caution">
    <text evidence="2">The sequence shown here is derived from an EMBL/GenBank/DDBJ whole genome shotgun (WGS) entry which is preliminary data.</text>
</comment>
<evidence type="ECO:0008006" key="4">
    <source>
        <dbReference type="Google" id="ProtNLM"/>
    </source>
</evidence>